<dbReference type="HOGENOM" id="CLU_049894_10_1_1"/>
<dbReference type="EMBL" id="AGCU01064226">
    <property type="status" value="NOT_ANNOTATED_CDS"/>
    <property type="molecule type" value="Genomic_DNA"/>
</dbReference>
<organism evidence="2 3">
    <name type="scientific">Pelodiscus sinensis</name>
    <name type="common">Chinese softshell turtle</name>
    <name type="synonym">Trionyx sinensis</name>
    <dbReference type="NCBI Taxonomy" id="13735"/>
    <lineage>
        <taxon>Eukaryota</taxon>
        <taxon>Metazoa</taxon>
        <taxon>Chordata</taxon>
        <taxon>Craniata</taxon>
        <taxon>Vertebrata</taxon>
        <taxon>Euteleostomi</taxon>
        <taxon>Archelosauria</taxon>
        <taxon>Testudinata</taxon>
        <taxon>Testudines</taxon>
        <taxon>Cryptodira</taxon>
        <taxon>Trionychia</taxon>
        <taxon>Trionychidae</taxon>
        <taxon>Pelodiscus</taxon>
    </lineage>
</organism>
<keyword evidence="3" id="KW-1185">Reference proteome</keyword>
<reference evidence="2" key="4">
    <citation type="submission" date="2025-09" db="UniProtKB">
        <authorList>
            <consortium name="Ensembl"/>
        </authorList>
    </citation>
    <scope>IDENTIFICATION</scope>
</reference>
<evidence type="ECO:0000259" key="1">
    <source>
        <dbReference type="PROSITE" id="PS50041"/>
    </source>
</evidence>
<dbReference type="PANTHER" id="PTHR22803">
    <property type="entry name" value="MANNOSE, PHOSPHOLIPASE, LECTIN RECEPTOR RELATED"/>
    <property type="match status" value="1"/>
</dbReference>
<dbReference type="EMBL" id="AGCU01064225">
    <property type="status" value="NOT_ANNOTATED_CDS"/>
    <property type="molecule type" value="Genomic_DNA"/>
</dbReference>
<dbReference type="Ensembl" id="ENSPSIT00000018526.1">
    <property type="protein sequence ID" value="ENSPSIP00000018440.1"/>
    <property type="gene ID" value="ENSPSIG00000016343.1"/>
</dbReference>
<dbReference type="InterPro" id="IPR050111">
    <property type="entry name" value="C-type_lectin/snaclec_domain"/>
</dbReference>
<dbReference type="PROSITE" id="PS50041">
    <property type="entry name" value="C_TYPE_LECTIN_2"/>
    <property type="match status" value="1"/>
</dbReference>
<proteinExistence type="predicted"/>
<name>K7GDS9_PELSI</name>
<dbReference type="InterPro" id="IPR016186">
    <property type="entry name" value="C-type_lectin-like/link_sf"/>
</dbReference>
<dbReference type="PRINTS" id="PR01504">
    <property type="entry name" value="PNCREATITSAP"/>
</dbReference>
<evidence type="ECO:0000313" key="2">
    <source>
        <dbReference type="Ensembl" id="ENSPSIP00000018440.1"/>
    </source>
</evidence>
<dbReference type="eggNOG" id="KOG4297">
    <property type="taxonomic scope" value="Eukaryota"/>
</dbReference>
<dbReference type="AlphaFoldDB" id="K7GDS9"/>
<dbReference type="InterPro" id="IPR016187">
    <property type="entry name" value="CTDL_fold"/>
</dbReference>
<evidence type="ECO:0000313" key="3">
    <source>
        <dbReference type="Proteomes" id="UP000007267"/>
    </source>
</evidence>
<dbReference type="Proteomes" id="UP000007267">
    <property type="component" value="Unassembled WGS sequence"/>
</dbReference>
<dbReference type="GeneTree" id="ENSGT00940000161814"/>
<dbReference type="Gene3D" id="3.10.100.10">
    <property type="entry name" value="Mannose-Binding Protein A, subunit A"/>
    <property type="match status" value="1"/>
</dbReference>
<reference evidence="2" key="3">
    <citation type="submission" date="2025-08" db="UniProtKB">
        <authorList>
            <consortium name="Ensembl"/>
        </authorList>
    </citation>
    <scope>IDENTIFICATION</scope>
</reference>
<dbReference type="OMA" id="NDANCKT"/>
<dbReference type="SMART" id="SM00034">
    <property type="entry name" value="CLECT"/>
    <property type="match status" value="1"/>
</dbReference>
<dbReference type="InterPro" id="IPR001304">
    <property type="entry name" value="C-type_lectin-like"/>
</dbReference>
<dbReference type="Pfam" id="PF00059">
    <property type="entry name" value="Lectin_C"/>
    <property type="match status" value="1"/>
</dbReference>
<dbReference type="SUPFAM" id="SSF56436">
    <property type="entry name" value="C-type lectin-like"/>
    <property type="match status" value="1"/>
</dbReference>
<protein>
    <submittedName>
        <fullName evidence="2">C-type lectin-like</fullName>
    </submittedName>
</protein>
<sequence length="138" mass="15716">SGRKASGCRHGWMHYGDHCFRFFPQKVTWSAAEVQCQHHHPSAHLASILSERERDVVAHYLSMSTSYARVWIGLHNPNKDRTWVWTDGSLFRYDSWNPGEPNNRGGREFCVEVWAHTGKQSLKHTCSSKGAPSGPCVH</sequence>
<reference evidence="3" key="1">
    <citation type="submission" date="2011-10" db="EMBL/GenBank/DDBJ databases">
        <authorList>
            <consortium name="Soft-shell Turtle Genome Consortium"/>
        </authorList>
    </citation>
    <scope>NUCLEOTIDE SEQUENCE [LARGE SCALE GENOMIC DNA]</scope>
    <source>
        <strain evidence="3">Daiwa-1</strain>
    </source>
</reference>
<reference evidence="3" key="2">
    <citation type="journal article" date="2013" name="Nat. Genet.">
        <title>The draft genomes of soft-shell turtle and green sea turtle yield insights into the development and evolution of the turtle-specific body plan.</title>
        <authorList>
            <person name="Wang Z."/>
            <person name="Pascual-Anaya J."/>
            <person name="Zadissa A."/>
            <person name="Li W."/>
            <person name="Niimura Y."/>
            <person name="Huang Z."/>
            <person name="Li C."/>
            <person name="White S."/>
            <person name="Xiong Z."/>
            <person name="Fang D."/>
            <person name="Wang B."/>
            <person name="Ming Y."/>
            <person name="Chen Y."/>
            <person name="Zheng Y."/>
            <person name="Kuraku S."/>
            <person name="Pignatelli M."/>
            <person name="Herrero J."/>
            <person name="Beal K."/>
            <person name="Nozawa M."/>
            <person name="Li Q."/>
            <person name="Wang J."/>
            <person name="Zhang H."/>
            <person name="Yu L."/>
            <person name="Shigenobu S."/>
            <person name="Wang J."/>
            <person name="Liu J."/>
            <person name="Flicek P."/>
            <person name="Searle S."/>
            <person name="Wang J."/>
            <person name="Kuratani S."/>
            <person name="Yin Y."/>
            <person name="Aken B."/>
            <person name="Zhang G."/>
            <person name="Irie N."/>
        </authorList>
    </citation>
    <scope>NUCLEOTIDE SEQUENCE [LARGE SCALE GENOMIC DNA]</scope>
    <source>
        <strain evidence="3">Daiwa-1</strain>
    </source>
</reference>
<feature type="domain" description="C-type lectin" evidence="1">
    <location>
        <begin position="15"/>
        <end position="119"/>
    </location>
</feature>
<accession>K7GDS9</accession>